<sequence length="343" mass="37865">MNLHLLVLATVSVLVSMLVAVLVTGFMVDYARRRGMLDHPGQRRSHTLPTPRGGGLGLILGALLGMAPVLWFTLPSMLGAAFLLAALLVACVGWLDDHRNLPALPRLVVHLLAAALFCACLVVSAGWSFWWLPPMVLVAAWSVNLHNFMDGSDGMLGMQLVFVGWFSAVLCAWQGLPHLAMLNLALSAAATGFLVYNLPPARIFMGDVGSGGAGLLVFMLAALWCREDIAALWTVLILHAVFMVDAGMTLVGRILRGRRWYTAHREHLYQWLVRSGFSHGRTGWLYLIYNLAVVAPLAWLSARDPRFAFWICVIAYAVTMLIWWLVRRHCLQRVSRRGGHAHA</sequence>
<feature type="transmembrane region" description="Helical" evidence="8">
    <location>
        <begin position="179"/>
        <end position="196"/>
    </location>
</feature>
<dbReference type="RefSeq" id="WP_168608083.1">
    <property type="nucleotide sequence ID" value="NZ_JAAZQD010000001.1"/>
</dbReference>
<feature type="transmembrane region" description="Helical" evidence="8">
    <location>
        <begin position="77"/>
        <end position="95"/>
    </location>
</feature>
<keyword evidence="4 8" id="KW-0812">Transmembrane</keyword>
<dbReference type="Pfam" id="PF00953">
    <property type="entry name" value="Glycos_transf_4"/>
    <property type="match status" value="1"/>
</dbReference>
<keyword evidence="5 8" id="KW-1133">Transmembrane helix</keyword>
<evidence type="ECO:0000256" key="1">
    <source>
        <dbReference type="ARBA" id="ARBA00004651"/>
    </source>
</evidence>
<feature type="binding site" evidence="7">
    <location>
        <position position="147"/>
    </location>
    <ligand>
        <name>Mg(2+)</name>
        <dbReference type="ChEBI" id="CHEBI:18420"/>
    </ligand>
</feature>
<organism evidence="9 10">
    <name type="scientific">Oleiagrimonas citrea</name>
    <dbReference type="NCBI Taxonomy" id="1665687"/>
    <lineage>
        <taxon>Bacteria</taxon>
        <taxon>Pseudomonadati</taxon>
        <taxon>Pseudomonadota</taxon>
        <taxon>Gammaproteobacteria</taxon>
        <taxon>Lysobacterales</taxon>
        <taxon>Rhodanobacteraceae</taxon>
        <taxon>Oleiagrimonas</taxon>
    </lineage>
</organism>
<proteinExistence type="predicted"/>
<keyword evidence="7" id="KW-0460">Magnesium</keyword>
<evidence type="ECO:0000256" key="3">
    <source>
        <dbReference type="ARBA" id="ARBA00022679"/>
    </source>
</evidence>
<dbReference type="PANTHER" id="PTHR22926:SF3">
    <property type="entry name" value="UNDECAPRENYL-PHOSPHATE ALPHA-N-ACETYLGLUCOSAMINYL 1-PHOSPHATE TRANSFERASE"/>
    <property type="match status" value="1"/>
</dbReference>
<reference evidence="9 10" key="1">
    <citation type="journal article" date="2017" name="Int. J. Syst. Evol. Microbiol.">
        <title>Oleiagrimonas citrea sp. nov., a marine bacterium isolated from tidal flat sediment and emended description of the genus Oleiagrimonas Fang et al. 2015 and Oleiagrimonas soli.</title>
        <authorList>
            <person name="Yang S.H."/>
            <person name="Seo H.S."/>
            <person name="Seong C.N."/>
            <person name="Kwon K.K."/>
        </authorList>
    </citation>
    <scope>NUCLEOTIDE SEQUENCE [LARGE SCALE GENOMIC DNA]</scope>
    <source>
        <strain evidence="9 10">MEBiC09124</strain>
    </source>
</reference>
<dbReference type="Proteomes" id="UP000541636">
    <property type="component" value="Unassembled WGS sequence"/>
</dbReference>
<feature type="transmembrane region" description="Helical" evidence="8">
    <location>
        <begin position="284"/>
        <end position="301"/>
    </location>
</feature>
<feature type="transmembrane region" description="Helical" evidence="8">
    <location>
        <begin position="6"/>
        <end position="31"/>
    </location>
</feature>
<dbReference type="PANTHER" id="PTHR22926">
    <property type="entry name" value="PHOSPHO-N-ACETYLMURAMOYL-PENTAPEPTIDE-TRANSFERASE"/>
    <property type="match status" value="1"/>
</dbReference>
<dbReference type="GO" id="GO:0005886">
    <property type="term" value="C:plasma membrane"/>
    <property type="evidence" value="ECO:0007669"/>
    <property type="project" value="UniProtKB-SubCell"/>
</dbReference>
<comment type="cofactor">
    <cofactor evidence="7">
        <name>Mg(2+)</name>
        <dbReference type="ChEBI" id="CHEBI:18420"/>
    </cofactor>
</comment>
<keyword evidence="7" id="KW-0479">Metal-binding</keyword>
<evidence type="ECO:0000256" key="8">
    <source>
        <dbReference type="SAM" id="Phobius"/>
    </source>
</evidence>
<dbReference type="GO" id="GO:0016780">
    <property type="term" value="F:phosphotransferase activity, for other substituted phosphate groups"/>
    <property type="evidence" value="ECO:0007669"/>
    <property type="project" value="InterPro"/>
</dbReference>
<dbReference type="CDD" id="cd06854">
    <property type="entry name" value="GT_WbpL_WbcO_like"/>
    <property type="match status" value="1"/>
</dbReference>
<feature type="transmembrane region" description="Helical" evidence="8">
    <location>
        <begin position="156"/>
        <end position="173"/>
    </location>
</feature>
<feature type="transmembrane region" description="Helical" evidence="8">
    <location>
        <begin position="307"/>
        <end position="326"/>
    </location>
</feature>
<dbReference type="GO" id="GO:0046872">
    <property type="term" value="F:metal ion binding"/>
    <property type="evidence" value="ECO:0007669"/>
    <property type="project" value="UniProtKB-KW"/>
</dbReference>
<dbReference type="GO" id="GO:0044038">
    <property type="term" value="P:cell wall macromolecule biosynthetic process"/>
    <property type="evidence" value="ECO:0007669"/>
    <property type="project" value="TreeGrafter"/>
</dbReference>
<dbReference type="EMBL" id="JAAZQD010000001">
    <property type="protein sequence ID" value="NKZ37424.1"/>
    <property type="molecule type" value="Genomic_DNA"/>
</dbReference>
<feature type="transmembrane region" description="Helical" evidence="8">
    <location>
        <begin position="52"/>
        <end position="71"/>
    </location>
</feature>
<comment type="caution">
    <text evidence="9">The sequence shown here is derived from an EMBL/GenBank/DDBJ whole genome shotgun (WGS) entry which is preliminary data.</text>
</comment>
<evidence type="ECO:0000313" key="9">
    <source>
        <dbReference type="EMBL" id="NKZ37424.1"/>
    </source>
</evidence>
<name>A0A846ZDM3_9GAMM</name>
<evidence type="ECO:0000256" key="6">
    <source>
        <dbReference type="ARBA" id="ARBA00023136"/>
    </source>
</evidence>
<evidence type="ECO:0000256" key="7">
    <source>
        <dbReference type="PIRSR" id="PIRSR600715-1"/>
    </source>
</evidence>
<feature type="transmembrane region" description="Helical" evidence="8">
    <location>
        <begin position="230"/>
        <end position="255"/>
    </location>
</feature>
<evidence type="ECO:0000256" key="4">
    <source>
        <dbReference type="ARBA" id="ARBA00022692"/>
    </source>
</evidence>
<keyword evidence="6 8" id="KW-0472">Membrane</keyword>
<evidence type="ECO:0000256" key="2">
    <source>
        <dbReference type="ARBA" id="ARBA00022475"/>
    </source>
</evidence>
<dbReference type="InterPro" id="IPR000715">
    <property type="entry name" value="Glycosyl_transferase_4"/>
</dbReference>
<dbReference type="GO" id="GO:0009103">
    <property type="term" value="P:lipopolysaccharide biosynthetic process"/>
    <property type="evidence" value="ECO:0007669"/>
    <property type="project" value="TreeGrafter"/>
</dbReference>
<evidence type="ECO:0000313" key="10">
    <source>
        <dbReference type="Proteomes" id="UP000541636"/>
    </source>
</evidence>
<feature type="transmembrane region" description="Helical" evidence="8">
    <location>
        <begin position="107"/>
        <end position="125"/>
    </location>
</feature>
<comment type="subcellular location">
    <subcellularLocation>
        <location evidence="1">Cell membrane</location>
        <topology evidence="1">Multi-pass membrane protein</topology>
    </subcellularLocation>
</comment>
<feature type="binding site" evidence="7">
    <location>
        <position position="207"/>
    </location>
    <ligand>
        <name>Mg(2+)</name>
        <dbReference type="ChEBI" id="CHEBI:18420"/>
    </ligand>
</feature>
<gene>
    <name evidence="9" type="ORF">HF690_00470</name>
</gene>
<keyword evidence="10" id="KW-1185">Reference proteome</keyword>
<accession>A0A846ZDM3</accession>
<keyword evidence="3 9" id="KW-0808">Transferase</keyword>
<keyword evidence="2" id="KW-1003">Cell membrane</keyword>
<dbReference type="GO" id="GO:0071555">
    <property type="term" value="P:cell wall organization"/>
    <property type="evidence" value="ECO:0007669"/>
    <property type="project" value="TreeGrafter"/>
</dbReference>
<protein>
    <submittedName>
        <fullName evidence="9">Glycosyltransferase family 4 protein</fullName>
    </submittedName>
</protein>
<evidence type="ECO:0000256" key="5">
    <source>
        <dbReference type="ARBA" id="ARBA00022989"/>
    </source>
</evidence>
<dbReference type="AlphaFoldDB" id="A0A846ZDM3"/>